<dbReference type="Pfam" id="PF00436">
    <property type="entry name" value="SSB"/>
    <property type="match status" value="1"/>
</dbReference>
<dbReference type="PROSITE" id="PS50935">
    <property type="entry name" value="SSB"/>
    <property type="match status" value="1"/>
</dbReference>
<comment type="subunit">
    <text evidence="2">Homotetramer.</text>
</comment>
<dbReference type="GO" id="GO:0006260">
    <property type="term" value="P:DNA replication"/>
    <property type="evidence" value="ECO:0007669"/>
    <property type="project" value="InterPro"/>
</dbReference>
<gene>
    <name evidence="4" type="primary">ssb</name>
    <name evidence="4" type="ORF">QJU78_06510</name>
</gene>
<dbReference type="InterPro" id="IPR000424">
    <property type="entry name" value="Primosome_PriB/ssb"/>
</dbReference>
<dbReference type="GO" id="GO:0003697">
    <property type="term" value="F:single-stranded DNA binding"/>
    <property type="evidence" value="ECO:0007669"/>
    <property type="project" value="UniProtKB-UniRule"/>
</dbReference>
<dbReference type="Gene3D" id="2.40.50.140">
    <property type="entry name" value="Nucleic acid-binding proteins"/>
    <property type="match status" value="1"/>
</dbReference>
<dbReference type="CDD" id="cd04496">
    <property type="entry name" value="SSB_OBF"/>
    <property type="match status" value="1"/>
</dbReference>
<dbReference type="SUPFAM" id="SSF50249">
    <property type="entry name" value="Nucleic acid-binding proteins"/>
    <property type="match status" value="1"/>
</dbReference>
<dbReference type="InterPro" id="IPR012340">
    <property type="entry name" value="NA-bd_OB-fold"/>
</dbReference>
<evidence type="ECO:0000256" key="3">
    <source>
        <dbReference type="PIRNR" id="PIRNR002070"/>
    </source>
</evidence>
<organism evidence="4 5">
    <name type="scientific">Pasteurella atlantica</name>
    <dbReference type="NCBI Taxonomy" id="2827233"/>
    <lineage>
        <taxon>Bacteria</taxon>
        <taxon>Pseudomonadati</taxon>
        <taxon>Pseudomonadota</taxon>
        <taxon>Gammaproteobacteria</taxon>
        <taxon>Pasteurellales</taxon>
        <taxon>Pasteurellaceae</taxon>
        <taxon>Pasteurella</taxon>
    </lineage>
</organism>
<dbReference type="RefSeq" id="WP_306347994.1">
    <property type="nucleotide sequence ID" value="NZ_JASAWU010000011.1"/>
</dbReference>
<evidence type="ECO:0000256" key="2">
    <source>
        <dbReference type="HAMAP-Rule" id="MF_00984"/>
    </source>
</evidence>
<keyword evidence="1 2" id="KW-0238">DNA-binding</keyword>
<accession>A0AAW8CN77</accession>
<reference evidence="4" key="1">
    <citation type="journal article" date="2023" name="Front. Microbiol.">
        <title>Phylogeography and host specificity of Pasteurellaceae pathogenic to sea-farmed fish in the north-east Atlantic.</title>
        <authorList>
            <person name="Gulla S."/>
            <person name="Colquhoun D.J."/>
            <person name="Olsen A.B."/>
            <person name="Spilsberg B."/>
            <person name="Lagesen K."/>
            <person name="Aakesson C.P."/>
            <person name="Strom S."/>
            <person name="Manji F."/>
            <person name="Birkbeck T.H."/>
            <person name="Nilsen H.K."/>
        </authorList>
    </citation>
    <scope>NUCLEOTIDE SEQUENCE</scope>
    <source>
        <strain evidence="4">VIB1234</strain>
    </source>
</reference>
<dbReference type="AlphaFoldDB" id="A0AAW8CN77"/>
<proteinExistence type="inferred from homology"/>
<dbReference type="EMBL" id="JASAYJ010000011">
    <property type="protein sequence ID" value="MDP8187420.1"/>
    <property type="molecule type" value="Genomic_DNA"/>
</dbReference>
<protein>
    <recommendedName>
        <fullName evidence="2 3">Single-stranded DNA-binding protein</fullName>
        <shortName evidence="2">SSB</shortName>
    </recommendedName>
</protein>
<dbReference type="GO" id="GO:0009295">
    <property type="term" value="C:nucleoid"/>
    <property type="evidence" value="ECO:0007669"/>
    <property type="project" value="TreeGrafter"/>
</dbReference>
<evidence type="ECO:0000256" key="1">
    <source>
        <dbReference type="ARBA" id="ARBA00023125"/>
    </source>
</evidence>
<dbReference type="InterPro" id="IPR011344">
    <property type="entry name" value="ssDNA-bd"/>
</dbReference>
<name>A0AAW8CN77_9PAST</name>
<dbReference type="Proteomes" id="UP001230466">
    <property type="component" value="Unassembled WGS sequence"/>
</dbReference>
<evidence type="ECO:0000313" key="4">
    <source>
        <dbReference type="EMBL" id="MDP8187420.1"/>
    </source>
</evidence>
<sequence>MAKSLNSVQIIGNLGAEPDVLTLSNGDIVTTISVATTERWIDKETNETKERTDWHRISAFKGNAEICKKYLHKGSSVFIQGSIIYESWEDKETGETKYSTKIIANNIILLDRNQTNQSPSLNT</sequence>
<dbReference type="PIRSF" id="PIRSF002070">
    <property type="entry name" value="SSB"/>
    <property type="match status" value="1"/>
</dbReference>
<dbReference type="PANTHER" id="PTHR10302:SF0">
    <property type="entry name" value="SINGLE-STRANDED DNA-BINDING PROTEIN, MITOCHONDRIAL"/>
    <property type="match status" value="1"/>
</dbReference>
<dbReference type="NCBIfam" id="TIGR00621">
    <property type="entry name" value="ssb"/>
    <property type="match status" value="1"/>
</dbReference>
<comment type="caution">
    <text evidence="2">Lacks conserved residue(s) required for the propagation of feature annotation.</text>
</comment>
<evidence type="ECO:0000313" key="5">
    <source>
        <dbReference type="Proteomes" id="UP001230466"/>
    </source>
</evidence>
<dbReference type="HAMAP" id="MF_00984">
    <property type="entry name" value="SSB"/>
    <property type="match status" value="1"/>
</dbReference>
<dbReference type="PANTHER" id="PTHR10302">
    <property type="entry name" value="SINGLE-STRANDED DNA-BINDING PROTEIN"/>
    <property type="match status" value="1"/>
</dbReference>
<comment type="caution">
    <text evidence="4">The sequence shown here is derived from an EMBL/GenBank/DDBJ whole genome shotgun (WGS) entry which is preliminary data.</text>
</comment>